<accession>A0A0F9LKV7</accession>
<dbReference type="EMBL" id="LAZR01006197">
    <property type="protein sequence ID" value="KKM93998.1"/>
    <property type="molecule type" value="Genomic_DNA"/>
</dbReference>
<dbReference type="AlphaFoldDB" id="A0A0F9LKV7"/>
<reference evidence="1" key="1">
    <citation type="journal article" date="2015" name="Nature">
        <title>Complex archaea that bridge the gap between prokaryotes and eukaryotes.</title>
        <authorList>
            <person name="Spang A."/>
            <person name="Saw J.H."/>
            <person name="Jorgensen S.L."/>
            <person name="Zaremba-Niedzwiedzka K."/>
            <person name="Martijn J."/>
            <person name="Lind A.E."/>
            <person name="van Eijk R."/>
            <person name="Schleper C."/>
            <person name="Guy L."/>
            <person name="Ettema T.J."/>
        </authorList>
    </citation>
    <scope>NUCLEOTIDE SEQUENCE</scope>
</reference>
<gene>
    <name evidence="1" type="ORF">LCGC14_1202810</name>
</gene>
<protein>
    <submittedName>
        <fullName evidence="1">Uncharacterized protein</fullName>
    </submittedName>
</protein>
<sequence length="43" mass="5188">MKKISVREFYYPRTGKWYRFTDTRINGGLLSRVCIEIVGWFSI</sequence>
<evidence type="ECO:0000313" key="1">
    <source>
        <dbReference type="EMBL" id="KKM93998.1"/>
    </source>
</evidence>
<name>A0A0F9LKV7_9ZZZZ</name>
<organism evidence="1">
    <name type="scientific">marine sediment metagenome</name>
    <dbReference type="NCBI Taxonomy" id="412755"/>
    <lineage>
        <taxon>unclassified sequences</taxon>
        <taxon>metagenomes</taxon>
        <taxon>ecological metagenomes</taxon>
    </lineage>
</organism>
<comment type="caution">
    <text evidence="1">The sequence shown here is derived from an EMBL/GenBank/DDBJ whole genome shotgun (WGS) entry which is preliminary data.</text>
</comment>
<proteinExistence type="predicted"/>